<dbReference type="PANTHER" id="PTHR22911">
    <property type="entry name" value="ACYL-MALONYL CONDENSING ENZYME-RELATED"/>
    <property type="match status" value="1"/>
</dbReference>
<feature type="region of interest" description="Disordered" evidence="5">
    <location>
        <begin position="365"/>
        <end position="384"/>
    </location>
</feature>
<feature type="transmembrane region" description="Helical" evidence="6">
    <location>
        <begin position="52"/>
        <end position="70"/>
    </location>
</feature>
<dbReference type="Pfam" id="PF00892">
    <property type="entry name" value="EamA"/>
    <property type="match status" value="2"/>
</dbReference>
<evidence type="ECO:0000256" key="1">
    <source>
        <dbReference type="ARBA" id="ARBA00004141"/>
    </source>
</evidence>
<organism evidence="8">
    <name type="scientific">Amorphochlora amoebiformis</name>
    <dbReference type="NCBI Taxonomy" id="1561963"/>
    <lineage>
        <taxon>Eukaryota</taxon>
        <taxon>Sar</taxon>
        <taxon>Rhizaria</taxon>
        <taxon>Cercozoa</taxon>
        <taxon>Chlorarachniophyceae</taxon>
        <taxon>Amorphochlora</taxon>
    </lineage>
</organism>
<evidence type="ECO:0000256" key="2">
    <source>
        <dbReference type="ARBA" id="ARBA00022692"/>
    </source>
</evidence>
<feature type="transmembrane region" description="Helical" evidence="6">
    <location>
        <begin position="171"/>
        <end position="192"/>
    </location>
</feature>
<feature type="transmembrane region" description="Helical" evidence="6">
    <location>
        <begin position="238"/>
        <end position="259"/>
    </location>
</feature>
<dbReference type="PANTHER" id="PTHR22911:SF6">
    <property type="entry name" value="SOLUTE CARRIER FAMILY 35 MEMBER G1"/>
    <property type="match status" value="1"/>
</dbReference>
<gene>
    <name evidence="8" type="ORF">LAMO00422_LOCUS22835</name>
</gene>
<proteinExistence type="predicted"/>
<evidence type="ECO:0000256" key="4">
    <source>
        <dbReference type="ARBA" id="ARBA00023136"/>
    </source>
</evidence>
<protein>
    <recommendedName>
        <fullName evidence="7">EamA domain-containing protein</fullName>
    </recommendedName>
</protein>
<keyword evidence="4 6" id="KW-0472">Membrane</keyword>
<dbReference type="AlphaFoldDB" id="A0A7S0DS96"/>
<feature type="domain" description="EamA" evidence="7">
    <location>
        <begin position="21"/>
        <end position="152"/>
    </location>
</feature>
<evidence type="ECO:0000256" key="6">
    <source>
        <dbReference type="SAM" id="Phobius"/>
    </source>
</evidence>
<dbReference type="InterPro" id="IPR037185">
    <property type="entry name" value="EmrE-like"/>
</dbReference>
<evidence type="ECO:0000256" key="3">
    <source>
        <dbReference type="ARBA" id="ARBA00022989"/>
    </source>
</evidence>
<feature type="transmembrane region" description="Helical" evidence="6">
    <location>
        <begin position="266"/>
        <end position="286"/>
    </location>
</feature>
<name>A0A7S0DS96_9EUKA</name>
<dbReference type="SUPFAM" id="SSF103481">
    <property type="entry name" value="Multidrug resistance efflux transporter EmrE"/>
    <property type="match status" value="2"/>
</dbReference>
<keyword evidence="3 6" id="KW-1133">Transmembrane helix</keyword>
<feature type="transmembrane region" description="Helical" evidence="6">
    <location>
        <begin position="204"/>
        <end position="226"/>
    </location>
</feature>
<sequence>MTGTSTSDSGAHTPTRWSQAMGVLAVLTGGLVFSIAAASVHYCGRIPAMQLLFYRCLLGLIPVSVSLIAQRKHAFGPQRVRFWVIIRGVICFPALSIYFLSLEWLPIANAVTVFSTSSCWALLINRIFLKEPFGIVHSLCVLLSIIGATLVARPSFLFGEGDQHEQSKPDWWVYLMAMGGAIVMGSQFLPMIQAGRLGSFNSEMLFSFNIGGMLAGLVLMFCIPSQAFVIPPYVLSEWGAILAVAVGGLVVQATFNYASERLEGNIVSLLTTAESLWAYVWQAAFFSEPTPWLALLGGSLIVLSVSLVSVHRIFTTRATQRKISQTKEIPEHSVRLSTEGRCEEKIELVSISDIDMSTWTEEPMFTSTGKVGSGQKERERGDKQVGVRVRGETYQRVAAVDTHDASSS</sequence>
<dbReference type="InterPro" id="IPR000620">
    <property type="entry name" value="EamA_dom"/>
</dbReference>
<feature type="transmembrane region" description="Helical" evidence="6">
    <location>
        <begin position="82"/>
        <end position="101"/>
    </location>
</feature>
<feature type="domain" description="EamA" evidence="7">
    <location>
        <begin position="172"/>
        <end position="309"/>
    </location>
</feature>
<keyword evidence="2 6" id="KW-0812">Transmembrane</keyword>
<feature type="transmembrane region" description="Helical" evidence="6">
    <location>
        <begin position="20"/>
        <end position="40"/>
    </location>
</feature>
<evidence type="ECO:0000313" key="8">
    <source>
        <dbReference type="EMBL" id="CAD8463869.1"/>
    </source>
</evidence>
<comment type="subcellular location">
    <subcellularLocation>
        <location evidence="1">Membrane</location>
        <topology evidence="1">Multi-pass membrane protein</topology>
    </subcellularLocation>
</comment>
<evidence type="ECO:0000256" key="5">
    <source>
        <dbReference type="SAM" id="MobiDB-lite"/>
    </source>
</evidence>
<accession>A0A7S0DS96</accession>
<feature type="transmembrane region" description="Helical" evidence="6">
    <location>
        <begin position="292"/>
        <end position="314"/>
    </location>
</feature>
<evidence type="ECO:0000259" key="7">
    <source>
        <dbReference type="Pfam" id="PF00892"/>
    </source>
</evidence>
<reference evidence="8" key="1">
    <citation type="submission" date="2021-01" db="EMBL/GenBank/DDBJ databases">
        <authorList>
            <person name="Corre E."/>
            <person name="Pelletier E."/>
            <person name="Niang G."/>
            <person name="Scheremetjew M."/>
            <person name="Finn R."/>
            <person name="Kale V."/>
            <person name="Holt S."/>
            <person name="Cochrane G."/>
            <person name="Meng A."/>
            <person name="Brown T."/>
            <person name="Cohen L."/>
        </authorList>
    </citation>
    <scope>NUCLEOTIDE SEQUENCE</scope>
    <source>
        <strain evidence="8">CCMP2058</strain>
    </source>
</reference>
<dbReference type="GO" id="GO:0016020">
    <property type="term" value="C:membrane"/>
    <property type="evidence" value="ECO:0007669"/>
    <property type="project" value="UniProtKB-SubCell"/>
</dbReference>
<feature type="transmembrane region" description="Helical" evidence="6">
    <location>
        <begin position="107"/>
        <end position="125"/>
    </location>
</feature>
<dbReference type="EMBL" id="HBEM01033486">
    <property type="protein sequence ID" value="CAD8463869.1"/>
    <property type="molecule type" value="Transcribed_RNA"/>
</dbReference>
<feature type="transmembrane region" description="Helical" evidence="6">
    <location>
        <begin position="132"/>
        <end position="151"/>
    </location>
</feature>
<feature type="compositionally biased region" description="Basic and acidic residues" evidence="5">
    <location>
        <begin position="375"/>
        <end position="384"/>
    </location>
</feature>